<feature type="region of interest" description="Disordered" evidence="1">
    <location>
        <begin position="1"/>
        <end position="50"/>
    </location>
</feature>
<name>A0AAD7P1U9_9AGAR</name>
<dbReference type="Pfam" id="PF20149">
    <property type="entry name" value="DUF6532"/>
    <property type="match status" value="1"/>
</dbReference>
<proteinExistence type="predicted"/>
<accession>A0AAD7P1U9</accession>
<sequence>SKSRRNRSPSPARSSSPIAGDKRARSSEDDDMRTMQAHKINDHQGRPRAKDYDKTTQELISIANTWFRCLLAAWDRFPDHVAEQAMLLLAWKKACEEVKVSMRVPPDFAKMITRHGPQMRGELKTKVRRLVEIIFGFDSCQNKKNIRKNRQRAEDLKEGLGYCYEVISNYVQKNPAKAEGRRGLYKAKTIQKATNLMWFSNRRDEGAMHPELFGPIFPKPAFALVLSAIECAIDEWATGIKTNVPFTSAEYHSVYQEQLKCFDLFEKHTEPRGILDNILTRMHSHGCFHSGAQPITPVASALALSRTALDAANKEYDEEEATESDSEL</sequence>
<dbReference type="InterPro" id="IPR045341">
    <property type="entry name" value="DUF6532"/>
</dbReference>
<dbReference type="EMBL" id="JARJLG010000001">
    <property type="protein sequence ID" value="KAJ7784981.1"/>
    <property type="molecule type" value="Genomic_DNA"/>
</dbReference>
<gene>
    <name evidence="3" type="ORF">DFH07DRAFT_696783</name>
</gene>
<feature type="domain" description="DUF6532" evidence="2">
    <location>
        <begin position="63"/>
        <end position="261"/>
    </location>
</feature>
<evidence type="ECO:0000256" key="1">
    <source>
        <dbReference type="SAM" id="MobiDB-lite"/>
    </source>
</evidence>
<dbReference type="AlphaFoldDB" id="A0AAD7P1U9"/>
<comment type="caution">
    <text evidence="3">The sequence shown here is derived from an EMBL/GenBank/DDBJ whole genome shotgun (WGS) entry which is preliminary data.</text>
</comment>
<feature type="non-terminal residue" evidence="3">
    <location>
        <position position="328"/>
    </location>
</feature>
<feature type="compositionally biased region" description="Low complexity" evidence="1">
    <location>
        <begin position="8"/>
        <end position="17"/>
    </location>
</feature>
<organism evidence="3 4">
    <name type="scientific">Mycena maculata</name>
    <dbReference type="NCBI Taxonomy" id="230809"/>
    <lineage>
        <taxon>Eukaryota</taxon>
        <taxon>Fungi</taxon>
        <taxon>Dikarya</taxon>
        <taxon>Basidiomycota</taxon>
        <taxon>Agaricomycotina</taxon>
        <taxon>Agaricomycetes</taxon>
        <taxon>Agaricomycetidae</taxon>
        <taxon>Agaricales</taxon>
        <taxon>Marasmiineae</taxon>
        <taxon>Mycenaceae</taxon>
        <taxon>Mycena</taxon>
    </lineage>
</organism>
<keyword evidence="4" id="KW-1185">Reference proteome</keyword>
<protein>
    <recommendedName>
        <fullName evidence="2">DUF6532 domain-containing protein</fullName>
    </recommendedName>
</protein>
<dbReference type="Proteomes" id="UP001215280">
    <property type="component" value="Unassembled WGS sequence"/>
</dbReference>
<reference evidence="3" key="1">
    <citation type="submission" date="2023-03" db="EMBL/GenBank/DDBJ databases">
        <title>Massive genome expansion in bonnet fungi (Mycena s.s.) driven by repeated elements and novel gene families across ecological guilds.</title>
        <authorList>
            <consortium name="Lawrence Berkeley National Laboratory"/>
            <person name="Harder C.B."/>
            <person name="Miyauchi S."/>
            <person name="Viragh M."/>
            <person name="Kuo A."/>
            <person name="Thoen E."/>
            <person name="Andreopoulos B."/>
            <person name="Lu D."/>
            <person name="Skrede I."/>
            <person name="Drula E."/>
            <person name="Henrissat B."/>
            <person name="Morin E."/>
            <person name="Kohler A."/>
            <person name="Barry K."/>
            <person name="LaButti K."/>
            <person name="Morin E."/>
            <person name="Salamov A."/>
            <person name="Lipzen A."/>
            <person name="Mereny Z."/>
            <person name="Hegedus B."/>
            <person name="Baldrian P."/>
            <person name="Stursova M."/>
            <person name="Weitz H."/>
            <person name="Taylor A."/>
            <person name="Grigoriev I.V."/>
            <person name="Nagy L.G."/>
            <person name="Martin F."/>
            <person name="Kauserud H."/>
        </authorList>
    </citation>
    <scope>NUCLEOTIDE SEQUENCE</scope>
    <source>
        <strain evidence="3">CBHHK188m</strain>
    </source>
</reference>
<evidence type="ECO:0000313" key="3">
    <source>
        <dbReference type="EMBL" id="KAJ7784981.1"/>
    </source>
</evidence>
<evidence type="ECO:0000259" key="2">
    <source>
        <dbReference type="Pfam" id="PF20149"/>
    </source>
</evidence>
<feature type="non-terminal residue" evidence="3">
    <location>
        <position position="1"/>
    </location>
</feature>
<feature type="compositionally biased region" description="Basic and acidic residues" evidence="1">
    <location>
        <begin position="39"/>
        <end position="50"/>
    </location>
</feature>
<evidence type="ECO:0000313" key="4">
    <source>
        <dbReference type="Proteomes" id="UP001215280"/>
    </source>
</evidence>